<organism evidence="3 4">
    <name type="scientific">Ignelater luminosus</name>
    <name type="common">Cucubano</name>
    <name type="synonym">Pyrophorus luminosus</name>
    <dbReference type="NCBI Taxonomy" id="2038154"/>
    <lineage>
        <taxon>Eukaryota</taxon>
        <taxon>Metazoa</taxon>
        <taxon>Ecdysozoa</taxon>
        <taxon>Arthropoda</taxon>
        <taxon>Hexapoda</taxon>
        <taxon>Insecta</taxon>
        <taxon>Pterygota</taxon>
        <taxon>Neoptera</taxon>
        <taxon>Endopterygota</taxon>
        <taxon>Coleoptera</taxon>
        <taxon>Polyphaga</taxon>
        <taxon>Elateriformia</taxon>
        <taxon>Elateroidea</taxon>
        <taxon>Elateridae</taxon>
        <taxon>Agrypninae</taxon>
        <taxon>Pyrophorini</taxon>
        <taxon>Ignelater</taxon>
    </lineage>
</organism>
<reference evidence="3" key="1">
    <citation type="submission" date="2019-08" db="EMBL/GenBank/DDBJ databases">
        <title>The genome of the North American firefly Photinus pyralis.</title>
        <authorList>
            <consortium name="Photinus pyralis genome working group"/>
            <person name="Fallon T.R."/>
            <person name="Sander Lower S.E."/>
            <person name="Weng J.-K."/>
        </authorList>
    </citation>
    <scope>NUCLEOTIDE SEQUENCE</scope>
    <source>
        <strain evidence="3">TRF0915ILg1</strain>
        <tissue evidence="3">Whole body</tissue>
    </source>
</reference>
<feature type="coiled-coil region" evidence="1">
    <location>
        <begin position="1"/>
        <end position="56"/>
    </location>
</feature>
<gene>
    <name evidence="3" type="ORF">ILUMI_24491</name>
</gene>
<evidence type="ECO:0000313" key="3">
    <source>
        <dbReference type="EMBL" id="KAF2881634.1"/>
    </source>
</evidence>
<evidence type="ECO:0000313" key="4">
    <source>
        <dbReference type="Proteomes" id="UP000801492"/>
    </source>
</evidence>
<keyword evidence="1" id="KW-0175">Coiled coil</keyword>
<feature type="region of interest" description="Disordered" evidence="2">
    <location>
        <begin position="159"/>
        <end position="209"/>
    </location>
</feature>
<feature type="region of interest" description="Disordered" evidence="2">
    <location>
        <begin position="93"/>
        <end position="136"/>
    </location>
</feature>
<sequence>MERQEEMFEEIRNNQKSVNNKLDKLIEEMQAIKAENTTMKIQLSKQEKRINFLERKVRKKILIIKGVLEENNENEEQTKKIVAKISEEIGVGRTYKEELKPIDQRRPAQEDTGREKEASGKNEEGQAKRAQSIHRVRQINNEKRIVEWWREYFQELLASEGEEEQPEETSQNTDAVNDEDDKTITMEELTKSLQKLKVGKAPGHDEITA</sequence>
<accession>A0A8K0C6X7</accession>
<dbReference type="EMBL" id="VTPC01090711">
    <property type="protein sequence ID" value="KAF2881634.1"/>
    <property type="molecule type" value="Genomic_DNA"/>
</dbReference>
<keyword evidence="4" id="KW-1185">Reference proteome</keyword>
<feature type="compositionally biased region" description="Basic and acidic residues" evidence="2">
    <location>
        <begin position="94"/>
        <end position="127"/>
    </location>
</feature>
<evidence type="ECO:0000256" key="2">
    <source>
        <dbReference type="SAM" id="MobiDB-lite"/>
    </source>
</evidence>
<protein>
    <submittedName>
        <fullName evidence="3">Uncharacterized protein</fullName>
    </submittedName>
</protein>
<comment type="caution">
    <text evidence="3">The sequence shown here is derived from an EMBL/GenBank/DDBJ whole genome shotgun (WGS) entry which is preliminary data.</text>
</comment>
<evidence type="ECO:0000256" key="1">
    <source>
        <dbReference type="SAM" id="Coils"/>
    </source>
</evidence>
<dbReference type="OrthoDB" id="6381026at2759"/>
<proteinExistence type="predicted"/>
<name>A0A8K0C6X7_IGNLU</name>
<dbReference type="Proteomes" id="UP000801492">
    <property type="component" value="Unassembled WGS sequence"/>
</dbReference>
<dbReference type="AlphaFoldDB" id="A0A8K0C6X7"/>